<proteinExistence type="predicted"/>
<feature type="domain" description="Cyclo-malto-dextrinase C-terminal" evidence="1">
    <location>
        <begin position="8"/>
        <end position="82"/>
    </location>
</feature>
<comment type="caution">
    <text evidence="2">The sequence shown here is derived from an EMBL/GenBank/DDBJ whole genome shotgun (WGS) entry which is preliminary data.</text>
</comment>
<protein>
    <submittedName>
        <fullName evidence="2">Cyclomaltodextrinase C-terminal domain-containing protein</fullName>
    </submittedName>
</protein>
<evidence type="ECO:0000313" key="3">
    <source>
        <dbReference type="Proteomes" id="UP001141933"/>
    </source>
</evidence>
<sequence length="85" mass="9791">MLENKTVKYHIPQNGIYVYVRTNESKTEMIVLNSTDKEQVLPNNHYNILTKDHKEGKDISSGKKVDFTQNLILAAHQSMIIEFGK</sequence>
<evidence type="ECO:0000259" key="1">
    <source>
        <dbReference type="Pfam" id="PF10438"/>
    </source>
</evidence>
<reference evidence="2" key="1">
    <citation type="submission" date="2022-12" db="EMBL/GenBank/DDBJ databases">
        <title>Phocaeicola acetigenes sp. nov., isolated feces from a healthy human.</title>
        <authorList>
            <person name="Do H."/>
            <person name="Ha Y.B."/>
            <person name="Kim J.-S."/>
            <person name="Suh M.K."/>
            <person name="Kim H.S."/>
            <person name="Lee J.-S."/>
        </authorList>
    </citation>
    <scope>NUCLEOTIDE SEQUENCE</scope>
    <source>
        <strain evidence="2">KGMB11183</strain>
    </source>
</reference>
<gene>
    <name evidence="2" type="ORF">O6P32_10410</name>
</gene>
<dbReference type="EMBL" id="JAPZVM010000009">
    <property type="protein sequence ID" value="MCZ8373114.1"/>
    <property type="molecule type" value="Genomic_DNA"/>
</dbReference>
<evidence type="ECO:0000313" key="2">
    <source>
        <dbReference type="EMBL" id="MCZ8373114.1"/>
    </source>
</evidence>
<dbReference type="SUPFAM" id="SSF51011">
    <property type="entry name" value="Glycosyl hydrolase domain"/>
    <property type="match status" value="1"/>
</dbReference>
<dbReference type="Pfam" id="PF10438">
    <property type="entry name" value="Cyc-maltodext_C"/>
    <property type="match status" value="1"/>
</dbReference>
<accession>A0ABT4PJ87</accession>
<dbReference type="InterPro" id="IPR019492">
    <property type="entry name" value="Cyclo-malto-dextrinase_C"/>
</dbReference>
<keyword evidence="3" id="KW-1185">Reference proteome</keyword>
<name>A0ABT4PJ87_9BACT</name>
<dbReference type="InterPro" id="IPR013780">
    <property type="entry name" value="Glyco_hydro_b"/>
</dbReference>
<dbReference type="Gene3D" id="2.60.40.1180">
    <property type="entry name" value="Golgi alpha-mannosidase II"/>
    <property type="match status" value="1"/>
</dbReference>
<dbReference type="Proteomes" id="UP001141933">
    <property type="component" value="Unassembled WGS sequence"/>
</dbReference>
<dbReference type="RefSeq" id="WP_178266241.1">
    <property type="nucleotide sequence ID" value="NZ_JAPZVM010000009.1"/>
</dbReference>
<organism evidence="2 3">
    <name type="scientific">Phocaeicola acetigenes</name>
    <dbReference type="NCBI Taxonomy" id="3016083"/>
    <lineage>
        <taxon>Bacteria</taxon>
        <taxon>Pseudomonadati</taxon>
        <taxon>Bacteroidota</taxon>
        <taxon>Bacteroidia</taxon>
        <taxon>Bacteroidales</taxon>
        <taxon>Bacteroidaceae</taxon>
        <taxon>Phocaeicola</taxon>
    </lineage>
</organism>